<keyword evidence="3" id="KW-0813">Transport</keyword>
<evidence type="ECO:0000256" key="4">
    <source>
        <dbReference type="ARBA" id="ARBA00022475"/>
    </source>
</evidence>
<comment type="subunit">
    <text evidence="15">Dimer of heterotrimers each composed of an alpha, a beta and a gamma chain. Alpha and beta are catalytic chains; gamma chains are involved in binding the enzyme complex to the cytoplasmic membrane.</text>
</comment>
<dbReference type="GO" id="GO:0160182">
    <property type="term" value="F:nitrate reductase (quinone) activity"/>
    <property type="evidence" value="ECO:0007669"/>
    <property type="project" value="UniProtKB-EC"/>
</dbReference>
<feature type="domain" description="NarG-like" evidence="19">
    <location>
        <begin position="3"/>
        <end position="223"/>
    </location>
</feature>
<dbReference type="Gene3D" id="1.20.950.20">
    <property type="entry name" value="Transmembrane di-heme cytochromes, Chain C"/>
    <property type="match status" value="1"/>
</dbReference>
<comment type="catalytic activity">
    <reaction evidence="14">
        <text>nitrate + a quinol = a quinone + nitrite + H2O</text>
        <dbReference type="Rhea" id="RHEA:56144"/>
        <dbReference type="ChEBI" id="CHEBI:15377"/>
        <dbReference type="ChEBI" id="CHEBI:16301"/>
        <dbReference type="ChEBI" id="CHEBI:17632"/>
        <dbReference type="ChEBI" id="CHEBI:24646"/>
        <dbReference type="ChEBI" id="CHEBI:132124"/>
        <dbReference type="EC" id="1.7.5.1"/>
    </reaction>
</comment>
<dbReference type="GO" id="GO:0009325">
    <property type="term" value="C:nitrate reductase complex"/>
    <property type="evidence" value="ECO:0007669"/>
    <property type="project" value="InterPro"/>
</dbReference>
<sequence length="259" mass="28562">MHDFLFGIYPYIALTVLIVGSIARYERDPFTWKSSSSQLLRRRQLVIGSVLFHVGVLVIFFGHLIGLLTPIWVFDTLGVSHTAKQLLAILAGGVAGVMALVGGGMLLHRRWTDPRIRRTSSVADIGILALLLAQLVLGLATIFVSLGHLDGHEMTKFMAWAQGIFTFDAAAASYITDVALVFKLHLFLGLTIFVLFPFTRLVHMLSVPLRYFTRPGYQVVRSRRRTPLPARPEQSPRPTRKPAVPSSRPAAGPAPTPAE</sequence>
<feature type="transmembrane region" description="Helical" evidence="18">
    <location>
        <begin position="45"/>
        <end position="74"/>
    </location>
</feature>
<keyword evidence="10" id="KW-0560">Oxidoreductase</keyword>
<feature type="transmembrane region" description="Helical" evidence="18">
    <location>
        <begin position="127"/>
        <end position="149"/>
    </location>
</feature>
<dbReference type="RefSeq" id="WP_093425562.1">
    <property type="nucleotide sequence ID" value="NZ_FOXA01000040.1"/>
</dbReference>
<keyword evidence="9 18" id="KW-1133">Transmembrane helix</keyword>
<feature type="transmembrane region" description="Helical" evidence="18">
    <location>
        <begin position="169"/>
        <end position="196"/>
    </location>
</feature>
<dbReference type="OrthoDB" id="9788113at2"/>
<proteinExistence type="predicted"/>
<dbReference type="GO" id="GO:0042128">
    <property type="term" value="P:nitrate assimilation"/>
    <property type="evidence" value="ECO:0007669"/>
    <property type="project" value="UniProtKB-KW"/>
</dbReference>
<dbReference type="GO" id="GO:0005886">
    <property type="term" value="C:plasma membrane"/>
    <property type="evidence" value="ECO:0007669"/>
    <property type="project" value="UniProtKB-SubCell"/>
</dbReference>
<feature type="binding site" description="axial binding residue" evidence="16">
    <location>
        <position position="53"/>
    </location>
    <ligand>
        <name>heme b</name>
        <dbReference type="ChEBI" id="CHEBI:60344"/>
        <label>1</label>
    </ligand>
    <ligandPart>
        <name>Fe</name>
        <dbReference type="ChEBI" id="CHEBI:18248"/>
    </ligandPart>
</feature>
<evidence type="ECO:0000256" key="7">
    <source>
        <dbReference type="ARBA" id="ARBA00022723"/>
    </source>
</evidence>
<evidence type="ECO:0000256" key="14">
    <source>
        <dbReference type="ARBA" id="ARBA00048294"/>
    </source>
</evidence>
<evidence type="ECO:0000256" key="15">
    <source>
        <dbReference type="ARBA" id="ARBA00063882"/>
    </source>
</evidence>
<keyword evidence="4" id="KW-1003">Cell membrane</keyword>
<dbReference type="EC" id="1.7.5.1" evidence="2"/>
<dbReference type="GO" id="GO:0009055">
    <property type="term" value="F:electron transfer activity"/>
    <property type="evidence" value="ECO:0007669"/>
    <property type="project" value="TreeGrafter"/>
</dbReference>
<evidence type="ECO:0000256" key="8">
    <source>
        <dbReference type="ARBA" id="ARBA00022982"/>
    </source>
</evidence>
<dbReference type="NCBIfam" id="TIGR00351">
    <property type="entry name" value="narI"/>
    <property type="match status" value="1"/>
</dbReference>
<evidence type="ECO:0000256" key="9">
    <source>
        <dbReference type="ARBA" id="ARBA00022989"/>
    </source>
</evidence>
<dbReference type="SUPFAM" id="SSF103501">
    <property type="entry name" value="Respiratory nitrate reductase 1 gamma chain"/>
    <property type="match status" value="1"/>
</dbReference>
<dbReference type="InterPro" id="IPR051936">
    <property type="entry name" value="Heme-iron_electron_transfer"/>
</dbReference>
<dbReference type="InterPro" id="IPR023234">
    <property type="entry name" value="NarG-like_domain"/>
</dbReference>
<feature type="binding site" description="axial binding residue" evidence="16">
    <location>
        <position position="63"/>
    </location>
    <ligand>
        <name>heme b</name>
        <dbReference type="ChEBI" id="CHEBI:60344"/>
        <label>1</label>
    </ligand>
    <ligandPart>
        <name>Fe</name>
        <dbReference type="ChEBI" id="CHEBI:18248"/>
    </ligandPart>
</feature>
<evidence type="ECO:0000256" key="16">
    <source>
        <dbReference type="PIRSR" id="PIRSR603816-1"/>
    </source>
</evidence>
<dbReference type="GO" id="GO:0046872">
    <property type="term" value="F:metal ion binding"/>
    <property type="evidence" value="ECO:0007669"/>
    <property type="project" value="UniProtKB-KW"/>
</dbReference>
<keyword evidence="6 18" id="KW-0812">Transmembrane</keyword>
<feature type="transmembrane region" description="Helical" evidence="18">
    <location>
        <begin position="6"/>
        <end position="25"/>
    </location>
</feature>
<evidence type="ECO:0000256" key="1">
    <source>
        <dbReference type="ARBA" id="ARBA00004651"/>
    </source>
</evidence>
<keyword evidence="7" id="KW-0479">Metal-binding</keyword>
<protein>
    <recommendedName>
        <fullName evidence="2">nitrate reductase (quinone)</fullName>
        <ecNumber evidence="2">1.7.5.1</ecNumber>
    </recommendedName>
</protein>
<feature type="binding site" description="axial binding residue" evidence="16">
    <location>
        <position position="203"/>
    </location>
    <ligand>
        <name>heme b</name>
        <dbReference type="ChEBI" id="CHEBI:60344"/>
        <label>1</label>
    </ligand>
    <ligandPart>
        <name>Fe</name>
        <dbReference type="ChEBI" id="CHEBI:18248"/>
    </ligandPart>
</feature>
<keyword evidence="5 16" id="KW-0349">Heme</keyword>
<gene>
    <name evidence="20" type="ORF">SAMN04488047_1408</name>
</gene>
<evidence type="ECO:0000256" key="12">
    <source>
        <dbReference type="ARBA" id="ARBA00023063"/>
    </source>
</evidence>
<evidence type="ECO:0000256" key="3">
    <source>
        <dbReference type="ARBA" id="ARBA00022448"/>
    </source>
</evidence>
<dbReference type="EMBL" id="FOXA01000040">
    <property type="protein sequence ID" value="SFQ14676.1"/>
    <property type="molecule type" value="Genomic_DNA"/>
</dbReference>
<comment type="subcellular location">
    <subcellularLocation>
        <location evidence="1">Cell membrane</location>
        <topology evidence="1">Multi-pass membrane protein</topology>
    </subcellularLocation>
</comment>
<accession>A0A1I5W5Y9</accession>
<keyword evidence="8" id="KW-0249">Electron transport</keyword>
<feature type="region of interest" description="Disordered" evidence="17">
    <location>
        <begin position="223"/>
        <end position="259"/>
    </location>
</feature>
<keyword evidence="11 16" id="KW-0408">Iron</keyword>
<dbReference type="InterPro" id="IPR003816">
    <property type="entry name" value="Nitrate_red_gam"/>
</dbReference>
<evidence type="ECO:0000256" key="13">
    <source>
        <dbReference type="ARBA" id="ARBA00023136"/>
    </source>
</evidence>
<evidence type="ECO:0000256" key="6">
    <source>
        <dbReference type="ARBA" id="ARBA00022692"/>
    </source>
</evidence>
<feature type="binding site" description="axial binding residue" evidence="16">
    <location>
        <position position="185"/>
    </location>
    <ligand>
        <name>heme b</name>
        <dbReference type="ChEBI" id="CHEBI:60344"/>
        <label>1</label>
    </ligand>
    <ligandPart>
        <name>Fe</name>
        <dbReference type="ChEBI" id="CHEBI:18248"/>
    </ligandPart>
</feature>
<evidence type="ECO:0000256" key="17">
    <source>
        <dbReference type="SAM" id="MobiDB-lite"/>
    </source>
</evidence>
<dbReference type="STRING" id="441119.SAMN04488047_1408"/>
<keyword evidence="13 18" id="KW-0472">Membrane</keyword>
<name>A0A1I5W5Y9_9RHOB</name>
<dbReference type="GO" id="GO:0020037">
    <property type="term" value="F:heme binding"/>
    <property type="evidence" value="ECO:0007669"/>
    <property type="project" value="TreeGrafter"/>
</dbReference>
<dbReference type="FunFam" id="1.20.950.20:FF:000001">
    <property type="entry name" value="Respiratory nitrate reductase subunit gamma"/>
    <property type="match status" value="1"/>
</dbReference>
<evidence type="ECO:0000256" key="5">
    <source>
        <dbReference type="ARBA" id="ARBA00022617"/>
    </source>
</evidence>
<reference evidence="20 21" key="1">
    <citation type="submission" date="2016-10" db="EMBL/GenBank/DDBJ databases">
        <authorList>
            <person name="de Groot N.N."/>
        </authorList>
    </citation>
    <scope>NUCLEOTIDE SEQUENCE [LARGE SCALE GENOMIC DNA]</scope>
    <source>
        <strain evidence="20 21">DSM 19547</strain>
    </source>
</reference>
<keyword evidence="21" id="KW-1185">Reference proteome</keyword>
<evidence type="ECO:0000313" key="21">
    <source>
        <dbReference type="Proteomes" id="UP000199356"/>
    </source>
</evidence>
<evidence type="ECO:0000256" key="11">
    <source>
        <dbReference type="ARBA" id="ARBA00023004"/>
    </source>
</evidence>
<evidence type="ECO:0000256" key="18">
    <source>
        <dbReference type="SAM" id="Phobius"/>
    </source>
</evidence>
<dbReference type="PANTHER" id="PTHR30598">
    <property type="entry name" value="NITRATE REDUCTASE PRIVATE CHAPERONE, REDOX ENZYME MATURATION PROTEIN REMP FAMILY"/>
    <property type="match status" value="1"/>
</dbReference>
<feature type="transmembrane region" description="Helical" evidence="18">
    <location>
        <begin position="86"/>
        <end position="107"/>
    </location>
</feature>
<evidence type="ECO:0000256" key="2">
    <source>
        <dbReference type="ARBA" id="ARBA00012500"/>
    </source>
</evidence>
<evidence type="ECO:0000256" key="10">
    <source>
        <dbReference type="ARBA" id="ARBA00023002"/>
    </source>
</evidence>
<dbReference type="Pfam" id="PF02665">
    <property type="entry name" value="Nitrate_red_gam"/>
    <property type="match status" value="1"/>
</dbReference>
<dbReference type="GO" id="GO:0019645">
    <property type="term" value="P:anaerobic electron transport chain"/>
    <property type="evidence" value="ECO:0007669"/>
    <property type="project" value="TreeGrafter"/>
</dbReference>
<organism evidence="20 21">
    <name type="scientific">Tranquillimonas alkanivorans</name>
    <dbReference type="NCBI Taxonomy" id="441119"/>
    <lineage>
        <taxon>Bacteria</taxon>
        <taxon>Pseudomonadati</taxon>
        <taxon>Pseudomonadota</taxon>
        <taxon>Alphaproteobacteria</taxon>
        <taxon>Rhodobacterales</taxon>
        <taxon>Roseobacteraceae</taxon>
        <taxon>Tranquillimonas</taxon>
    </lineage>
</organism>
<dbReference type="Proteomes" id="UP000199356">
    <property type="component" value="Unassembled WGS sequence"/>
</dbReference>
<dbReference type="PANTHER" id="PTHR30598:SF3">
    <property type="entry name" value="RESPIRATORY NITRATE REDUCTASE 1 GAMMA CHAIN"/>
    <property type="match status" value="1"/>
</dbReference>
<evidence type="ECO:0000313" key="20">
    <source>
        <dbReference type="EMBL" id="SFQ14676.1"/>
    </source>
</evidence>
<dbReference type="InterPro" id="IPR036197">
    <property type="entry name" value="NarG-like_sf"/>
</dbReference>
<dbReference type="AlphaFoldDB" id="A0A1I5W5Y9"/>
<evidence type="ECO:0000259" key="19">
    <source>
        <dbReference type="Pfam" id="PF02665"/>
    </source>
</evidence>
<keyword evidence="12" id="KW-0534">Nitrate assimilation</keyword>